<feature type="region of interest" description="Disordered" evidence="1">
    <location>
        <begin position="1"/>
        <end position="94"/>
    </location>
</feature>
<gene>
    <name evidence="2" type="ORF">mgI415</name>
</gene>
<dbReference type="EMBL" id="AM085146">
    <property type="protein sequence ID" value="CAJ30065.1"/>
    <property type="molecule type" value="Genomic_DNA"/>
</dbReference>
<dbReference type="AlphaFoldDB" id="Q3BKG2"/>
<feature type="compositionally biased region" description="Basic residues" evidence="1">
    <location>
        <begin position="83"/>
        <end position="94"/>
    </location>
</feature>
<evidence type="ECO:0000313" key="2">
    <source>
        <dbReference type="EMBL" id="CAJ30065.1"/>
    </source>
</evidence>
<name>Q3BKG2_9PROT</name>
<protein>
    <submittedName>
        <fullName evidence="2">Uncharacterized protein</fullName>
    </submittedName>
</protein>
<reference evidence="2" key="1">
    <citation type="journal article" date="2005" name="J. Bacteriol.">
        <title>A hypervariable 130-kilobase genomic region of Magnetospirillum gryphiswaldense comprises a magnetosome island which undergoes frequent rearrangements during stationary growth.</title>
        <authorList>
            <person name="Ullrich S."/>
            <person name="Kube M."/>
            <person name="Schuebbe S."/>
            <person name="Reinhardt R."/>
            <person name="Schueler D."/>
        </authorList>
    </citation>
    <scope>NUCLEOTIDE SEQUENCE</scope>
    <source>
        <strain evidence="2">MSR-1</strain>
    </source>
</reference>
<feature type="compositionally biased region" description="Basic residues" evidence="1">
    <location>
        <begin position="1"/>
        <end position="20"/>
    </location>
</feature>
<sequence length="94" mass="10809">MAGRVRHRRRSGVRGIRQSRSRYPGAGPHPARLPAPLWPEHHRRHHQSLGTGLRERHRLLYRPCRLPPGGNARSGHRPDQGRHHGRTGRSHHPP</sequence>
<organism evidence="2">
    <name type="scientific">Magnetospirillum gryphiswaldense</name>
    <dbReference type="NCBI Taxonomy" id="55518"/>
    <lineage>
        <taxon>Bacteria</taxon>
        <taxon>Pseudomonadati</taxon>
        <taxon>Pseudomonadota</taxon>
        <taxon>Alphaproteobacteria</taxon>
        <taxon>Rhodospirillales</taxon>
        <taxon>Rhodospirillaceae</taxon>
        <taxon>Magnetospirillum</taxon>
    </lineage>
</organism>
<accession>Q3BKG2</accession>
<evidence type="ECO:0000256" key="1">
    <source>
        <dbReference type="SAM" id="MobiDB-lite"/>
    </source>
</evidence>
<proteinExistence type="predicted"/>